<dbReference type="HOGENOM" id="CLU_000526_7_2_1"/>
<feature type="non-terminal residue" evidence="4">
    <location>
        <position position="1206"/>
    </location>
</feature>
<dbReference type="InterPro" id="IPR021109">
    <property type="entry name" value="Peptidase_aspartic_dom_sf"/>
</dbReference>
<keyword evidence="5" id="KW-1185">Reference proteome</keyword>
<evidence type="ECO:0000259" key="3">
    <source>
        <dbReference type="PROSITE" id="PS50158"/>
    </source>
</evidence>
<feature type="domain" description="CCHC-type" evidence="3">
    <location>
        <begin position="231"/>
        <end position="246"/>
    </location>
</feature>
<gene>
    <name evidence="4" type="ORF">CRE_13883</name>
</gene>
<dbReference type="PANTHER" id="PTHR47331">
    <property type="entry name" value="PHD-TYPE DOMAIN-CONTAINING PROTEIN"/>
    <property type="match status" value="1"/>
</dbReference>
<feature type="compositionally biased region" description="Basic residues" evidence="2">
    <location>
        <begin position="330"/>
        <end position="343"/>
    </location>
</feature>
<dbReference type="Proteomes" id="UP000008281">
    <property type="component" value="Unassembled WGS sequence"/>
</dbReference>
<dbReference type="SUPFAM" id="SSF56672">
    <property type="entry name" value="DNA/RNA polymerases"/>
    <property type="match status" value="1"/>
</dbReference>
<dbReference type="eggNOG" id="ENOG502RX4U">
    <property type="taxonomic scope" value="Eukaryota"/>
</dbReference>
<dbReference type="Gene3D" id="3.30.70.270">
    <property type="match status" value="1"/>
</dbReference>
<feature type="compositionally biased region" description="Low complexity" evidence="2">
    <location>
        <begin position="309"/>
        <end position="329"/>
    </location>
</feature>
<proteinExistence type="predicted"/>
<dbReference type="AlphaFoldDB" id="E3NWM9"/>
<dbReference type="InterPro" id="IPR043502">
    <property type="entry name" value="DNA/RNA_pol_sf"/>
</dbReference>
<dbReference type="Pfam" id="PF03564">
    <property type="entry name" value="DUF1759"/>
    <property type="match status" value="1"/>
</dbReference>
<feature type="region of interest" description="Disordered" evidence="2">
    <location>
        <begin position="268"/>
        <end position="348"/>
    </location>
</feature>
<dbReference type="InterPro" id="IPR000477">
    <property type="entry name" value="RT_dom"/>
</dbReference>
<dbReference type="InterPro" id="IPR008737">
    <property type="entry name" value="DUF1758"/>
</dbReference>
<organism evidence="5">
    <name type="scientific">Caenorhabditis remanei</name>
    <name type="common">Caenorhabditis vulgaris</name>
    <dbReference type="NCBI Taxonomy" id="31234"/>
    <lineage>
        <taxon>Eukaryota</taxon>
        <taxon>Metazoa</taxon>
        <taxon>Ecdysozoa</taxon>
        <taxon>Nematoda</taxon>
        <taxon>Chromadorea</taxon>
        <taxon>Rhabditida</taxon>
        <taxon>Rhabditina</taxon>
        <taxon>Rhabditomorpha</taxon>
        <taxon>Rhabditoidea</taxon>
        <taxon>Rhabditidae</taxon>
        <taxon>Peloderinae</taxon>
        <taxon>Caenorhabditis</taxon>
    </lineage>
</organism>
<accession>E3NWM9</accession>
<dbReference type="Gene3D" id="2.40.70.10">
    <property type="entry name" value="Acid Proteases"/>
    <property type="match status" value="1"/>
</dbReference>
<dbReference type="InParanoid" id="E3NWM9"/>
<feature type="compositionally biased region" description="Polar residues" evidence="2">
    <location>
        <begin position="268"/>
        <end position="308"/>
    </location>
</feature>
<dbReference type="CDD" id="cd01644">
    <property type="entry name" value="RT_pepA17"/>
    <property type="match status" value="1"/>
</dbReference>
<dbReference type="PANTHER" id="PTHR47331:SF1">
    <property type="entry name" value="GAG-LIKE PROTEIN"/>
    <property type="match status" value="1"/>
</dbReference>
<dbReference type="CDD" id="cd00303">
    <property type="entry name" value="retropepsin_like"/>
    <property type="match status" value="1"/>
</dbReference>
<name>E3NWM9_CAERE</name>
<dbReference type="InterPro" id="IPR043128">
    <property type="entry name" value="Rev_trsase/Diguanyl_cyclase"/>
</dbReference>
<dbReference type="OrthoDB" id="5920525at2759"/>
<dbReference type="InterPro" id="IPR008042">
    <property type="entry name" value="Retrotrans_Pao"/>
</dbReference>
<dbReference type="STRING" id="31234.E3NWM9"/>
<evidence type="ECO:0000256" key="2">
    <source>
        <dbReference type="SAM" id="MobiDB-lite"/>
    </source>
</evidence>
<dbReference type="GO" id="GO:0003676">
    <property type="term" value="F:nucleic acid binding"/>
    <property type="evidence" value="ECO:0007669"/>
    <property type="project" value="InterPro"/>
</dbReference>
<dbReference type="PROSITE" id="PS50158">
    <property type="entry name" value="ZF_CCHC"/>
    <property type="match status" value="1"/>
</dbReference>
<keyword evidence="1" id="KW-0479">Metal-binding</keyword>
<reference evidence="4" key="1">
    <citation type="submission" date="2007-07" db="EMBL/GenBank/DDBJ databases">
        <title>PCAP assembly of the Caenorhabditis remanei genome.</title>
        <authorList>
            <consortium name="The Caenorhabditis remanei Sequencing Consortium"/>
            <person name="Wilson R.K."/>
        </authorList>
    </citation>
    <scope>NUCLEOTIDE SEQUENCE [LARGE SCALE GENOMIC DNA]</scope>
    <source>
        <strain evidence="4">PB4641</strain>
    </source>
</reference>
<keyword evidence="1" id="KW-0862">Zinc</keyword>
<evidence type="ECO:0000313" key="4">
    <source>
        <dbReference type="EMBL" id="EFP03971.1"/>
    </source>
</evidence>
<dbReference type="Pfam" id="PF00078">
    <property type="entry name" value="RVT_1"/>
    <property type="match status" value="1"/>
</dbReference>
<dbReference type="EMBL" id="DS271706">
    <property type="protein sequence ID" value="EFP03971.1"/>
    <property type="molecule type" value="Genomic_DNA"/>
</dbReference>
<evidence type="ECO:0000256" key="1">
    <source>
        <dbReference type="PROSITE-ProRule" id="PRU00047"/>
    </source>
</evidence>
<dbReference type="Pfam" id="PF05585">
    <property type="entry name" value="DUF1758"/>
    <property type="match status" value="1"/>
</dbReference>
<evidence type="ECO:0000313" key="5">
    <source>
        <dbReference type="Proteomes" id="UP000008281"/>
    </source>
</evidence>
<dbReference type="Gene3D" id="3.10.10.10">
    <property type="entry name" value="HIV Type 1 Reverse Transcriptase, subunit A, domain 1"/>
    <property type="match status" value="1"/>
</dbReference>
<keyword evidence="1" id="KW-0863">Zinc-finger</keyword>
<dbReference type="Pfam" id="PF05380">
    <property type="entry name" value="Peptidase_A17"/>
    <property type="match status" value="1"/>
</dbReference>
<dbReference type="InterPro" id="IPR005312">
    <property type="entry name" value="DUF1759"/>
</dbReference>
<protein>
    <recommendedName>
        <fullName evidence="3">CCHC-type domain-containing protein</fullName>
    </recommendedName>
</protein>
<dbReference type="GO" id="GO:0008270">
    <property type="term" value="F:zinc ion binding"/>
    <property type="evidence" value="ECO:0007669"/>
    <property type="project" value="UniProtKB-KW"/>
</dbReference>
<dbReference type="InterPro" id="IPR001878">
    <property type="entry name" value="Znf_CCHC"/>
</dbReference>
<dbReference type="OMA" id="PCAFCVE"/>
<sequence length="1206" mass="137521">MNYLPIDNRTKLQYLKTSVSGEAADILRNLPITNANFPIAMGILDDQYGGTVRIKHALLLKLRKLPDLSSNTSPSDLQHLAIQAGMIFEQLGSMDCNIDNTTTSDIIESKLPKRVINKLYGNGTEKYPTSTKQLILKIKEIAKVENLVAELHNNKSEGQRQVTMSTVAQINKRNHHGQGQQNNGNSHQSRQRATIPCAFCVEERMIHHPHLCRRYDSTTTRKQRANELHLCYRCLRSGHSARQCSKRCQHCHGNHHEAICLKLESGHQNGTSRNYSSSSGTNVTGHSSQRNGQQPAHAQQSQPVNMLTRNSNGNGSSHGNSSGNSNGHRGYQRKQYQHQRRFQNNREQTHLASAVEELSEEEEEAVTHSINVTEENVDGNDSTTLETTVGINDMDNDSSDIKQLPVIMMAVELPILDSNGRECYGTVFFDSGSNTSYISSAFSEKLKLTPTRTKKLRVNTFASNDSHSILSNVLQVPIKTKKAVETVELCEVPHIASNIITVEINQEIYQHLLADQKIHLNRQQKDVDILIGLDHYLQVLGQVNTLRLSNGLQLNITECGPIVSGKERPMKQILYDTYTAVNSKEDKLCQQLRKFWILESIGITESNIHCQADEEANLYFRMTTKRNPDGRYVVRLPYSNKDNIPPNRALSYGRLQSAIRRLKLDPGLLEKYAAIFKEQQELGFIEEVPDESTTDGPVVHYLPHHPVVKETSKTTKVRIVFDGSAKSSKNKLSLNDHLHTGERLLPDIAGILLRIRQRNILISADIEKAFLQLELNIEDRDSTRFLWIDTDNFQVKCYRYKRVPFGLKPSPFLLNKTIRTHLAIYDTKMAREMTHSLYVDNVYMGVDSIDQAKQFYHESKEIFSEARMNLCQYVSNCKESNEYFNTIDKAKSQDRHQKLLGIKWDTETDELIFSLPEMKAELVTKRRVLKRVAECYDPTGFLTPVILHGKLFFQTISTKENAWDTPLTDEQHKSWEKILQNWKGEEWRMPRKIFTDNLLMEADRIQLHVFTDASKIAYGTVAYLRILKINQHSDAQFIMSKSRVTPINSNYSIPQLEALALLTGVRLANYCLKELNLTIEQTFIWSDSMCSLDSLQSTSSSGSRFVRNRVKEIQDTGKDFIFTHIPGKQNPADLLTRGTTFEELKRSIIWIKRPEFLQSTSPLPLRTNSMEPAIKAITALNINQEPVIETERFSSFHRLLRTFMII</sequence>